<feature type="domain" description="MacB-like periplasmic core" evidence="9">
    <location>
        <begin position="18"/>
        <end position="222"/>
    </location>
</feature>
<evidence type="ECO:0000256" key="7">
    <source>
        <dbReference type="SAM" id="Phobius"/>
    </source>
</evidence>
<name>A0A4R4JTW0_9BACT</name>
<evidence type="ECO:0000256" key="2">
    <source>
        <dbReference type="ARBA" id="ARBA00022448"/>
    </source>
</evidence>
<evidence type="ECO:0000313" key="10">
    <source>
        <dbReference type="EMBL" id="TDB58110.1"/>
    </source>
</evidence>
<evidence type="ECO:0000256" key="1">
    <source>
        <dbReference type="ARBA" id="ARBA00004651"/>
    </source>
</evidence>
<keyword evidence="11" id="KW-1185">Reference proteome</keyword>
<evidence type="ECO:0000313" key="11">
    <source>
        <dbReference type="Proteomes" id="UP000295706"/>
    </source>
</evidence>
<dbReference type="Pfam" id="PF12704">
    <property type="entry name" value="MacB_PCD"/>
    <property type="match status" value="1"/>
</dbReference>
<feature type="transmembrane region" description="Helical" evidence="7">
    <location>
        <begin position="304"/>
        <end position="325"/>
    </location>
</feature>
<evidence type="ECO:0000259" key="9">
    <source>
        <dbReference type="Pfam" id="PF12704"/>
    </source>
</evidence>
<evidence type="ECO:0000259" key="8">
    <source>
        <dbReference type="Pfam" id="PF02687"/>
    </source>
</evidence>
<accession>A0A4R4JTW0</accession>
<dbReference type="Pfam" id="PF02687">
    <property type="entry name" value="FtsX"/>
    <property type="match status" value="1"/>
</dbReference>
<dbReference type="GO" id="GO:0005886">
    <property type="term" value="C:plasma membrane"/>
    <property type="evidence" value="ECO:0007669"/>
    <property type="project" value="UniProtKB-SubCell"/>
</dbReference>
<dbReference type="PANTHER" id="PTHR43738">
    <property type="entry name" value="ABC TRANSPORTER, MEMBRANE PROTEIN"/>
    <property type="match status" value="1"/>
</dbReference>
<dbReference type="InterPro" id="IPR025857">
    <property type="entry name" value="MacB_PCD"/>
</dbReference>
<dbReference type="InterPro" id="IPR003838">
    <property type="entry name" value="ABC3_permease_C"/>
</dbReference>
<proteinExistence type="predicted"/>
<feature type="transmembrane region" description="Helical" evidence="7">
    <location>
        <begin position="249"/>
        <end position="273"/>
    </location>
</feature>
<keyword evidence="4 7" id="KW-0812">Transmembrane</keyword>
<sequence>MLKEAFKFMWYDKAKTFGILFGMVLSVFLVGQQVMICLALLGSTVSLATFNEQYIWVVSDKSKQVIDLPLIDMRIARELLSVRGVKTASPLVFAGGNVKFPDGSKVAVSLIGTQAPYFAGGPWRVKQGKPTDLLQDGAVFLDSMNPEFGSFIKVGDQVEFNGQRVRVAGLTAQTEGLGVSFGFTTVERARKLSGVSSTQASAVLVTCQEGFPMEQVVANINQEIPGITARTGKDYGDSSLRYFATSSGIVASFGLLVVFAVITGFAIVGLTLYSAVSDRLRDYGTLKAIGGTNRTIRKLILSQALIYAISGFGIAYGLLVLFINATKGSLDLQLTPVLSMYLIGVTIFIAILGSMFGMRRIIKLEPAAVFRG</sequence>
<evidence type="ECO:0000256" key="3">
    <source>
        <dbReference type="ARBA" id="ARBA00022475"/>
    </source>
</evidence>
<organism evidence="10 11">
    <name type="scientific">Arundinibacter roseus</name>
    <dbReference type="NCBI Taxonomy" id="2070510"/>
    <lineage>
        <taxon>Bacteria</taxon>
        <taxon>Pseudomonadati</taxon>
        <taxon>Bacteroidota</taxon>
        <taxon>Cytophagia</taxon>
        <taxon>Cytophagales</taxon>
        <taxon>Spirosomataceae</taxon>
        <taxon>Arundinibacter</taxon>
    </lineage>
</organism>
<dbReference type="EMBL" id="SMJU01000025">
    <property type="protein sequence ID" value="TDB58110.1"/>
    <property type="molecule type" value="Genomic_DNA"/>
</dbReference>
<dbReference type="OrthoDB" id="9768465at2"/>
<comment type="caution">
    <text evidence="10">The sequence shown here is derived from an EMBL/GenBank/DDBJ whole genome shotgun (WGS) entry which is preliminary data.</text>
</comment>
<keyword evidence="5 7" id="KW-1133">Transmembrane helix</keyword>
<evidence type="ECO:0000256" key="5">
    <source>
        <dbReference type="ARBA" id="ARBA00022989"/>
    </source>
</evidence>
<dbReference type="InterPro" id="IPR051125">
    <property type="entry name" value="ABC-4/HrtB_transporter"/>
</dbReference>
<evidence type="ECO:0000256" key="6">
    <source>
        <dbReference type="ARBA" id="ARBA00023136"/>
    </source>
</evidence>
<reference evidence="10 11" key="1">
    <citation type="submission" date="2019-02" db="EMBL/GenBank/DDBJ databases">
        <title>Arundinibacter roseus gen. nov., sp. nov., a new member of the family Cytophagaceae.</title>
        <authorList>
            <person name="Szuroczki S."/>
            <person name="Khayer B."/>
            <person name="Sproer C."/>
            <person name="Toumi M."/>
            <person name="Szabo A."/>
            <person name="Felfoldi T."/>
            <person name="Schumann P."/>
            <person name="Toth E."/>
        </authorList>
    </citation>
    <scope>NUCLEOTIDE SEQUENCE [LARGE SCALE GENOMIC DNA]</scope>
    <source>
        <strain evidence="10 11">DMA-k-7a</strain>
    </source>
</reference>
<gene>
    <name evidence="10" type="ORF">EZE20_23360</name>
</gene>
<keyword evidence="6 7" id="KW-0472">Membrane</keyword>
<keyword evidence="3" id="KW-1003">Cell membrane</keyword>
<dbReference type="PANTHER" id="PTHR43738:SF1">
    <property type="entry name" value="HEMIN TRANSPORT SYSTEM PERMEASE PROTEIN HRTB-RELATED"/>
    <property type="match status" value="1"/>
</dbReference>
<protein>
    <submittedName>
        <fullName evidence="10">FtsX-like permease family protein</fullName>
    </submittedName>
</protein>
<dbReference type="Proteomes" id="UP000295706">
    <property type="component" value="Unassembled WGS sequence"/>
</dbReference>
<keyword evidence="2" id="KW-0813">Transport</keyword>
<feature type="domain" description="ABC3 transporter permease C-terminal" evidence="8">
    <location>
        <begin position="255"/>
        <end position="366"/>
    </location>
</feature>
<comment type="subcellular location">
    <subcellularLocation>
        <location evidence="1">Cell membrane</location>
        <topology evidence="1">Multi-pass membrane protein</topology>
    </subcellularLocation>
</comment>
<feature type="transmembrane region" description="Helical" evidence="7">
    <location>
        <begin position="337"/>
        <end position="356"/>
    </location>
</feature>
<dbReference type="AlphaFoldDB" id="A0A4R4JTW0"/>
<evidence type="ECO:0000256" key="4">
    <source>
        <dbReference type="ARBA" id="ARBA00022692"/>
    </source>
</evidence>